<dbReference type="PROSITE" id="PS00211">
    <property type="entry name" value="ABC_TRANSPORTER_1"/>
    <property type="match status" value="1"/>
</dbReference>
<dbReference type="InterPro" id="IPR027417">
    <property type="entry name" value="P-loop_NTPase"/>
</dbReference>
<dbReference type="GO" id="GO:0005886">
    <property type="term" value="C:plasma membrane"/>
    <property type="evidence" value="ECO:0007669"/>
    <property type="project" value="UniProtKB-SubCell"/>
</dbReference>
<evidence type="ECO:0000256" key="7">
    <source>
        <dbReference type="ARBA" id="ARBA00023136"/>
    </source>
</evidence>
<comment type="subcellular location">
    <subcellularLocation>
        <location evidence="1">Cell membrane</location>
        <topology evidence="1">Peripheral membrane protein</topology>
    </subcellularLocation>
</comment>
<dbReference type="GO" id="GO:0016887">
    <property type="term" value="F:ATP hydrolysis activity"/>
    <property type="evidence" value="ECO:0007669"/>
    <property type="project" value="InterPro"/>
</dbReference>
<organism evidence="10 11">
    <name type="scientific">Planobispora longispora</name>
    <dbReference type="NCBI Taxonomy" id="28887"/>
    <lineage>
        <taxon>Bacteria</taxon>
        <taxon>Bacillati</taxon>
        <taxon>Actinomycetota</taxon>
        <taxon>Actinomycetes</taxon>
        <taxon>Streptosporangiales</taxon>
        <taxon>Streptosporangiaceae</taxon>
        <taxon>Planobispora</taxon>
    </lineage>
</organism>
<dbReference type="InterPro" id="IPR003593">
    <property type="entry name" value="AAA+_ATPase"/>
</dbReference>
<evidence type="ECO:0000256" key="5">
    <source>
        <dbReference type="ARBA" id="ARBA00022840"/>
    </source>
</evidence>
<keyword evidence="2" id="KW-0813">Transport</keyword>
<evidence type="ECO:0000313" key="10">
    <source>
        <dbReference type="EMBL" id="GIH80815.1"/>
    </source>
</evidence>
<dbReference type="InterPro" id="IPR050763">
    <property type="entry name" value="ABC_transporter_ATP-binding"/>
</dbReference>
<feature type="domain" description="ABC transporter" evidence="9">
    <location>
        <begin position="23"/>
        <end position="248"/>
    </location>
</feature>
<evidence type="ECO:0000256" key="4">
    <source>
        <dbReference type="ARBA" id="ARBA00022741"/>
    </source>
</evidence>
<dbReference type="EMBL" id="BOOH01000064">
    <property type="protein sequence ID" value="GIH80815.1"/>
    <property type="molecule type" value="Genomic_DNA"/>
</dbReference>
<evidence type="ECO:0000256" key="1">
    <source>
        <dbReference type="ARBA" id="ARBA00004202"/>
    </source>
</evidence>
<dbReference type="GO" id="GO:0046677">
    <property type="term" value="P:response to antibiotic"/>
    <property type="evidence" value="ECO:0007669"/>
    <property type="project" value="UniProtKB-KW"/>
</dbReference>
<evidence type="ECO:0000256" key="3">
    <source>
        <dbReference type="ARBA" id="ARBA00022475"/>
    </source>
</evidence>
<dbReference type="PROSITE" id="PS50893">
    <property type="entry name" value="ABC_TRANSPORTER_2"/>
    <property type="match status" value="1"/>
</dbReference>
<dbReference type="FunFam" id="3.40.50.300:FF:000589">
    <property type="entry name" value="ABC transporter, ATP-binding subunit"/>
    <property type="match status" value="1"/>
</dbReference>
<dbReference type="GO" id="GO:0005524">
    <property type="term" value="F:ATP binding"/>
    <property type="evidence" value="ECO:0007669"/>
    <property type="project" value="UniProtKB-KW"/>
</dbReference>
<keyword evidence="5" id="KW-0067">ATP-binding</keyword>
<sequence>MVRRRHTARDIRPSERRTIMTAVRVRGLHKRYGDVVAVDGIDLDIQRGEVFGLLGPNGAGKTTTVEILEGYRGRDSGEVDVLGMDPGKAPNSWRDRIGVVWQSTADTPELTVAEIIGNFARYYRRPRDPGQVIEQVELTEQAGKRVHALSGGQRRRLDVALGIIGDPDLLFLDEPTTGLDPEARRRFADLIRGLAAEGTTILLTSHYLDEVETLAGRIAVIARGKIVAEGSPKTLGGRATAVSTVQWVGEDGLHTIETDTPAKAVADLYAKSGEVSGLTVTRPTLEDVYLKLIGADDE</sequence>
<dbReference type="SMART" id="SM00382">
    <property type="entry name" value="AAA"/>
    <property type="match status" value="1"/>
</dbReference>
<dbReference type="Proteomes" id="UP000616724">
    <property type="component" value="Unassembled WGS sequence"/>
</dbReference>
<dbReference type="Gene3D" id="3.40.50.300">
    <property type="entry name" value="P-loop containing nucleotide triphosphate hydrolases"/>
    <property type="match status" value="1"/>
</dbReference>
<keyword evidence="7" id="KW-0472">Membrane</keyword>
<dbReference type="AlphaFoldDB" id="A0A8J3RU80"/>
<evidence type="ECO:0000256" key="6">
    <source>
        <dbReference type="ARBA" id="ARBA00022967"/>
    </source>
</evidence>
<name>A0A8J3RU80_9ACTN</name>
<accession>A0A8J3RU80</accession>
<gene>
    <name evidence="10" type="ORF">Plo01_72440</name>
</gene>
<evidence type="ECO:0000313" key="11">
    <source>
        <dbReference type="Proteomes" id="UP000616724"/>
    </source>
</evidence>
<evidence type="ECO:0000259" key="9">
    <source>
        <dbReference type="PROSITE" id="PS50893"/>
    </source>
</evidence>
<evidence type="ECO:0000256" key="8">
    <source>
        <dbReference type="ARBA" id="ARBA00023251"/>
    </source>
</evidence>
<keyword evidence="8" id="KW-0046">Antibiotic resistance</keyword>
<keyword evidence="11" id="KW-1185">Reference proteome</keyword>
<comment type="caution">
    <text evidence="10">The sequence shown here is derived from an EMBL/GenBank/DDBJ whole genome shotgun (WGS) entry which is preliminary data.</text>
</comment>
<keyword evidence="3" id="KW-1003">Cell membrane</keyword>
<dbReference type="CDD" id="cd03230">
    <property type="entry name" value="ABC_DR_subfamily_A"/>
    <property type="match status" value="1"/>
</dbReference>
<reference evidence="10 11" key="1">
    <citation type="submission" date="2021-01" db="EMBL/GenBank/DDBJ databases">
        <title>Whole genome shotgun sequence of Planobispora longispora NBRC 13918.</title>
        <authorList>
            <person name="Komaki H."/>
            <person name="Tamura T."/>
        </authorList>
    </citation>
    <scope>NUCLEOTIDE SEQUENCE [LARGE SCALE GENOMIC DNA]</scope>
    <source>
        <strain evidence="10 11">NBRC 13918</strain>
    </source>
</reference>
<evidence type="ECO:0000256" key="2">
    <source>
        <dbReference type="ARBA" id="ARBA00022448"/>
    </source>
</evidence>
<proteinExistence type="predicted"/>
<dbReference type="SUPFAM" id="SSF52540">
    <property type="entry name" value="P-loop containing nucleoside triphosphate hydrolases"/>
    <property type="match status" value="1"/>
</dbReference>
<keyword evidence="6" id="KW-1278">Translocase</keyword>
<keyword evidence="4" id="KW-0547">Nucleotide-binding</keyword>
<dbReference type="Pfam" id="PF00005">
    <property type="entry name" value="ABC_tran"/>
    <property type="match status" value="1"/>
</dbReference>
<dbReference type="PANTHER" id="PTHR42711">
    <property type="entry name" value="ABC TRANSPORTER ATP-BINDING PROTEIN"/>
    <property type="match status" value="1"/>
</dbReference>
<dbReference type="InterPro" id="IPR003439">
    <property type="entry name" value="ABC_transporter-like_ATP-bd"/>
</dbReference>
<dbReference type="PANTHER" id="PTHR42711:SF17">
    <property type="entry name" value="ABC TRANSPORTER ATP-BINDING PROTEIN"/>
    <property type="match status" value="1"/>
</dbReference>
<dbReference type="InterPro" id="IPR017871">
    <property type="entry name" value="ABC_transporter-like_CS"/>
</dbReference>
<protein>
    <submittedName>
        <fullName evidence="10">ABC transporter</fullName>
    </submittedName>
</protein>